<organism evidence="2">
    <name type="scientific">marine sediment metagenome</name>
    <dbReference type="NCBI Taxonomy" id="412755"/>
    <lineage>
        <taxon>unclassified sequences</taxon>
        <taxon>metagenomes</taxon>
        <taxon>ecological metagenomes</taxon>
    </lineage>
</organism>
<sequence length="161" mass="18047">MSWMTSLFSMGIGKIVKDVSGAFDLTGEKKHAFELSLEQSLQKRDSELEETFRAELVAKERVLVAELQQGDNYTKRARPTVVYAGLVFIGINYVLVPIMARFFNLPTDPIPLPPEFWYGWSGIVGTWSIGRSLERRGARNRVLGAITGTPKPQTSRLMEPA</sequence>
<evidence type="ECO:0000313" key="2">
    <source>
        <dbReference type="EMBL" id="KKL44578.1"/>
    </source>
</evidence>
<dbReference type="Pfam" id="PF11351">
    <property type="entry name" value="GTA_holin_3TM"/>
    <property type="match status" value="1"/>
</dbReference>
<name>A0A0F9C5K5_9ZZZZ</name>
<dbReference type="InterPro" id="IPR021497">
    <property type="entry name" value="GTA_holin_3TM"/>
</dbReference>
<reference evidence="2" key="1">
    <citation type="journal article" date="2015" name="Nature">
        <title>Complex archaea that bridge the gap between prokaryotes and eukaryotes.</title>
        <authorList>
            <person name="Spang A."/>
            <person name="Saw J.H."/>
            <person name="Jorgensen S.L."/>
            <person name="Zaremba-Niedzwiedzka K."/>
            <person name="Martijn J."/>
            <person name="Lind A.E."/>
            <person name="van Eijk R."/>
            <person name="Schleper C."/>
            <person name="Guy L."/>
            <person name="Ettema T.J."/>
        </authorList>
    </citation>
    <scope>NUCLEOTIDE SEQUENCE</scope>
</reference>
<keyword evidence="1" id="KW-0472">Membrane</keyword>
<evidence type="ECO:0008006" key="3">
    <source>
        <dbReference type="Google" id="ProtNLM"/>
    </source>
</evidence>
<feature type="transmembrane region" description="Helical" evidence="1">
    <location>
        <begin position="81"/>
        <end position="104"/>
    </location>
</feature>
<protein>
    <recommendedName>
        <fullName evidence="3">Holin of 3TMs, for gene-transfer release</fullName>
    </recommendedName>
</protein>
<gene>
    <name evidence="2" type="ORF">LCGC14_2364290</name>
</gene>
<accession>A0A0F9C5K5</accession>
<dbReference type="EMBL" id="LAZR01034707">
    <property type="protein sequence ID" value="KKL44578.1"/>
    <property type="molecule type" value="Genomic_DNA"/>
</dbReference>
<keyword evidence="1" id="KW-1133">Transmembrane helix</keyword>
<keyword evidence="1" id="KW-0812">Transmembrane</keyword>
<dbReference type="AlphaFoldDB" id="A0A0F9C5K5"/>
<evidence type="ECO:0000256" key="1">
    <source>
        <dbReference type="SAM" id="Phobius"/>
    </source>
</evidence>
<proteinExistence type="predicted"/>
<comment type="caution">
    <text evidence="2">The sequence shown here is derived from an EMBL/GenBank/DDBJ whole genome shotgun (WGS) entry which is preliminary data.</text>
</comment>
<feature type="transmembrane region" description="Helical" evidence="1">
    <location>
        <begin position="116"/>
        <end position="133"/>
    </location>
</feature>